<gene>
    <name evidence="2" type="ORF">LCGC14_2403420</name>
</gene>
<dbReference type="InterPro" id="IPR003615">
    <property type="entry name" value="HNH_nuc"/>
</dbReference>
<protein>
    <recommendedName>
        <fullName evidence="1">HNH domain-containing protein</fullName>
    </recommendedName>
</protein>
<dbReference type="Gene3D" id="1.10.30.50">
    <property type="match status" value="1"/>
</dbReference>
<name>A0A0F9BUL8_9ZZZZ</name>
<dbReference type="CDD" id="cd00085">
    <property type="entry name" value="HNHc"/>
    <property type="match status" value="1"/>
</dbReference>
<sequence>MPFGTACGKLRKFVMFQLVQQTGRDRCFVCEKKITSADEFTIEHKIPWLDDNPDLFWDLNNIAFSHGKCNKAQPSRKIGPKGKSWCYGCKSFLSENMFGNRSSRWNNLDYECKSCKAERISEWYKNKHKAS</sequence>
<evidence type="ECO:0000259" key="1">
    <source>
        <dbReference type="Pfam" id="PF01844"/>
    </source>
</evidence>
<dbReference type="GO" id="GO:0003676">
    <property type="term" value="F:nucleic acid binding"/>
    <property type="evidence" value="ECO:0007669"/>
    <property type="project" value="InterPro"/>
</dbReference>
<comment type="caution">
    <text evidence="2">The sequence shown here is derived from an EMBL/GenBank/DDBJ whole genome shotgun (WGS) entry which is preliminary data.</text>
</comment>
<dbReference type="InterPro" id="IPR002711">
    <property type="entry name" value="HNH"/>
</dbReference>
<dbReference type="AlphaFoldDB" id="A0A0F9BUL8"/>
<dbReference type="GO" id="GO:0004519">
    <property type="term" value="F:endonuclease activity"/>
    <property type="evidence" value="ECO:0007669"/>
    <property type="project" value="InterPro"/>
</dbReference>
<evidence type="ECO:0000313" key="2">
    <source>
        <dbReference type="EMBL" id="KKL25625.1"/>
    </source>
</evidence>
<organism evidence="2">
    <name type="scientific">marine sediment metagenome</name>
    <dbReference type="NCBI Taxonomy" id="412755"/>
    <lineage>
        <taxon>unclassified sequences</taxon>
        <taxon>metagenomes</taxon>
        <taxon>ecological metagenomes</taxon>
    </lineage>
</organism>
<dbReference type="GO" id="GO:0008270">
    <property type="term" value="F:zinc ion binding"/>
    <property type="evidence" value="ECO:0007669"/>
    <property type="project" value="InterPro"/>
</dbReference>
<dbReference type="EMBL" id="LAZR01036147">
    <property type="protein sequence ID" value="KKL25625.1"/>
    <property type="molecule type" value="Genomic_DNA"/>
</dbReference>
<reference evidence="2" key="1">
    <citation type="journal article" date="2015" name="Nature">
        <title>Complex archaea that bridge the gap between prokaryotes and eukaryotes.</title>
        <authorList>
            <person name="Spang A."/>
            <person name="Saw J.H."/>
            <person name="Jorgensen S.L."/>
            <person name="Zaremba-Niedzwiedzka K."/>
            <person name="Martijn J."/>
            <person name="Lind A.E."/>
            <person name="van Eijk R."/>
            <person name="Schleper C."/>
            <person name="Guy L."/>
            <person name="Ettema T.J."/>
        </authorList>
    </citation>
    <scope>NUCLEOTIDE SEQUENCE</scope>
</reference>
<feature type="domain" description="HNH" evidence="1">
    <location>
        <begin position="27"/>
        <end position="72"/>
    </location>
</feature>
<proteinExistence type="predicted"/>
<accession>A0A0F9BUL8</accession>
<dbReference type="Pfam" id="PF01844">
    <property type="entry name" value="HNH"/>
    <property type="match status" value="1"/>
</dbReference>